<dbReference type="InterPro" id="IPR018378">
    <property type="entry name" value="C-type_lectin_CS"/>
</dbReference>
<dbReference type="GeneID" id="109487529"/>
<name>A0A6P5AYC2_BRABE</name>
<dbReference type="AlphaFoldDB" id="A0A6P5AYC2"/>
<evidence type="ECO:0000313" key="4">
    <source>
        <dbReference type="RefSeq" id="XP_019647101.1"/>
    </source>
</evidence>
<organism evidence="3 4">
    <name type="scientific">Branchiostoma belcheri</name>
    <name type="common">Amphioxus</name>
    <dbReference type="NCBI Taxonomy" id="7741"/>
    <lineage>
        <taxon>Eukaryota</taxon>
        <taxon>Metazoa</taxon>
        <taxon>Chordata</taxon>
        <taxon>Cephalochordata</taxon>
        <taxon>Leptocardii</taxon>
        <taxon>Amphioxiformes</taxon>
        <taxon>Branchiostomatidae</taxon>
        <taxon>Branchiostoma</taxon>
    </lineage>
</organism>
<dbReference type="PANTHER" id="PTHR22801:SF63">
    <property type="entry name" value="C-TYPE LECTIN DOMAIN-CONTAINING PROTEIN"/>
    <property type="match status" value="1"/>
</dbReference>
<protein>
    <submittedName>
        <fullName evidence="4">Collectin-11-like</fullName>
    </submittedName>
</protein>
<evidence type="ECO:0000313" key="3">
    <source>
        <dbReference type="Proteomes" id="UP000515135"/>
    </source>
</evidence>
<dbReference type="InterPro" id="IPR001304">
    <property type="entry name" value="C-type_lectin-like"/>
</dbReference>
<dbReference type="OrthoDB" id="6162106at2759"/>
<dbReference type="Pfam" id="PF00059">
    <property type="entry name" value="Lectin_C"/>
    <property type="match status" value="1"/>
</dbReference>
<keyword evidence="1" id="KW-1015">Disulfide bond</keyword>
<keyword evidence="3" id="KW-1185">Reference proteome</keyword>
<dbReference type="Proteomes" id="UP000515135">
    <property type="component" value="Unplaced"/>
</dbReference>
<feature type="domain" description="C-type lectin" evidence="2">
    <location>
        <begin position="54"/>
        <end position="181"/>
    </location>
</feature>
<evidence type="ECO:0000256" key="1">
    <source>
        <dbReference type="ARBA" id="ARBA00023157"/>
    </source>
</evidence>
<gene>
    <name evidence="4" type="primary">LOC109487529</name>
</gene>
<dbReference type="SUPFAM" id="SSF56436">
    <property type="entry name" value="C-type lectin-like"/>
    <property type="match status" value="1"/>
</dbReference>
<sequence length="187" mass="21152">MQEQIKELQKQVMDLPDLKNKVKNLTANLCVIKQACCNKTLAVCPCGYERFSETPGMCYKFSTKSDMKTYADARSTCQADGGHLAMPKDKATNDFLAKQIRARDYIFDHAWFGLTDQVQERTWVWEDGTPLGTGWNNWAQGPPVAYPFYLQLHDSVNCALLAFSSEWFNHQCTASLNYICEVKATAG</sequence>
<dbReference type="InterPro" id="IPR016186">
    <property type="entry name" value="C-type_lectin-like/link_sf"/>
</dbReference>
<dbReference type="CDD" id="cd00037">
    <property type="entry name" value="CLECT"/>
    <property type="match status" value="1"/>
</dbReference>
<evidence type="ECO:0000259" key="2">
    <source>
        <dbReference type="PROSITE" id="PS50041"/>
    </source>
</evidence>
<reference evidence="4" key="1">
    <citation type="submission" date="2025-08" db="UniProtKB">
        <authorList>
            <consortium name="RefSeq"/>
        </authorList>
    </citation>
    <scope>IDENTIFICATION</scope>
    <source>
        <tissue evidence="4">Gonad</tissue>
    </source>
</reference>
<dbReference type="Gene3D" id="3.10.100.10">
    <property type="entry name" value="Mannose-Binding Protein A, subunit A"/>
    <property type="match status" value="1"/>
</dbReference>
<dbReference type="SMART" id="SM00034">
    <property type="entry name" value="CLECT"/>
    <property type="match status" value="1"/>
</dbReference>
<dbReference type="InterPro" id="IPR016187">
    <property type="entry name" value="CTDL_fold"/>
</dbReference>
<dbReference type="PROSITE" id="PS50041">
    <property type="entry name" value="C_TYPE_LECTIN_2"/>
    <property type="match status" value="1"/>
</dbReference>
<dbReference type="InterPro" id="IPR050801">
    <property type="entry name" value="Ca-Dep_Lectins_ImmuneDev"/>
</dbReference>
<dbReference type="KEGG" id="bbel:109487529"/>
<dbReference type="PANTHER" id="PTHR22801">
    <property type="entry name" value="LITHOSTATHINE"/>
    <property type="match status" value="1"/>
</dbReference>
<dbReference type="PROSITE" id="PS00615">
    <property type="entry name" value="C_TYPE_LECTIN_1"/>
    <property type="match status" value="1"/>
</dbReference>
<proteinExistence type="predicted"/>
<dbReference type="RefSeq" id="XP_019647101.1">
    <property type="nucleotide sequence ID" value="XM_019791542.1"/>
</dbReference>
<accession>A0A6P5AYC2</accession>